<reference evidence="2 3" key="1">
    <citation type="journal article" date="2019" name="Int. J. Syst. Evol. Microbiol.">
        <title>The Global Catalogue of Microorganisms (GCM) 10K type strain sequencing project: providing services to taxonomists for standard genome sequencing and annotation.</title>
        <authorList>
            <consortium name="The Broad Institute Genomics Platform"/>
            <consortium name="The Broad Institute Genome Sequencing Center for Infectious Disease"/>
            <person name="Wu L."/>
            <person name="Ma J."/>
        </authorList>
    </citation>
    <scope>NUCLEOTIDE SEQUENCE [LARGE SCALE GENOMIC DNA]</scope>
    <source>
        <strain evidence="2 3">JCM 10649</strain>
    </source>
</reference>
<protein>
    <submittedName>
        <fullName evidence="2">VOC family protein</fullName>
    </submittedName>
</protein>
<evidence type="ECO:0000259" key="1">
    <source>
        <dbReference type="PROSITE" id="PS51819"/>
    </source>
</evidence>
<comment type="caution">
    <text evidence="2">The sequence shown here is derived from an EMBL/GenBank/DDBJ whole genome shotgun (WGS) entry which is preliminary data.</text>
</comment>
<dbReference type="InterPro" id="IPR037523">
    <property type="entry name" value="VOC_core"/>
</dbReference>
<accession>A0ABN1ABC7</accession>
<organism evidence="2 3">
    <name type="scientific">Streptomyces stramineus</name>
    <dbReference type="NCBI Taxonomy" id="173861"/>
    <lineage>
        <taxon>Bacteria</taxon>
        <taxon>Bacillati</taxon>
        <taxon>Actinomycetota</taxon>
        <taxon>Actinomycetes</taxon>
        <taxon>Kitasatosporales</taxon>
        <taxon>Streptomycetaceae</taxon>
        <taxon>Streptomyces</taxon>
    </lineage>
</organism>
<evidence type="ECO:0000313" key="3">
    <source>
        <dbReference type="Proteomes" id="UP001499895"/>
    </source>
</evidence>
<dbReference type="InterPro" id="IPR004360">
    <property type="entry name" value="Glyas_Fos-R_dOase_dom"/>
</dbReference>
<dbReference type="EMBL" id="BAAAHB010000041">
    <property type="protein sequence ID" value="GAA0472256.1"/>
    <property type="molecule type" value="Genomic_DNA"/>
</dbReference>
<sequence length="120" mass="13396">MRPTDPERSRAFYGGALGLAVHREFGTGPERGTVYFLGGGFLEVSGRSDTPRDPGLELWFQVADVAAAHEEFRRRGVEILEPPERKPWGLDEMWIADPDGVRIAVVEVPEGHPLRYRPGI</sequence>
<dbReference type="SUPFAM" id="SSF54593">
    <property type="entry name" value="Glyoxalase/Bleomycin resistance protein/Dihydroxybiphenyl dioxygenase"/>
    <property type="match status" value="1"/>
</dbReference>
<feature type="domain" description="VOC" evidence="1">
    <location>
        <begin position="1"/>
        <end position="108"/>
    </location>
</feature>
<name>A0ABN1ABC7_9ACTN</name>
<dbReference type="InterPro" id="IPR029068">
    <property type="entry name" value="Glyas_Bleomycin-R_OHBP_Dase"/>
</dbReference>
<dbReference type="Proteomes" id="UP001499895">
    <property type="component" value="Unassembled WGS sequence"/>
</dbReference>
<dbReference type="PROSITE" id="PS51819">
    <property type="entry name" value="VOC"/>
    <property type="match status" value="1"/>
</dbReference>
<dbReference type="Gene3D" id="3.10.180.10">
    <property type="entry name" value="2,3-Dihydroxybiphenyl 1,2-Dioxygenase, domain 1"/>
    <property type="match status" value="1"/>
</dbReference>
<dbReference type="Pfam" id="PF00903">
    <property type="entry name" value="Glyoxalase"/>
    <property type="match status" value="1"/>
</dbReference>
<proteinExistence type="predicted"/>
<gene>
    <name evidence="2" type="ORF">GCM10009544_37850</name>
</gene>
<keyword evidence="3" id="KW-1185">Reference proteome</keyword>
<evidence type="ECO:0000313" key="2">
    <source>
        <dbReference type="EMBL" id="GAA0472256.1"/>
    </source>
</evidence>